<evidence type="ECO:0000313" key="3">
    <source>
        <dbReference type="Proteomes" id="UP000053958"/>
    </source>
</evidence>
<sequence length="207" mass="22393">MPPPLSSSLTADLERPSAEGQGIVGGAAPEPARSTITTPCQTCVRQASNKRTLICVFSSGSACNRCRGLKRTCLKVPEKYAAAARTVFDLVREERFAEADELIKELDMKMRAPKTRQKMSGQGLSAGRVLRSQARRRRSASPTPALSTMTTAPSEEQEQHQQAPLPLDLCGPSGQEAPSDLVEAVERAIGRATLEYLGWKIADRGLE</sequence>
<feature type="compositionally biased region" description="Polar residues" evidence="1">
    <location>
        <begin position="142"/>
        <end position="154"/>
    </location>
</feature>
<protein>
    <submittedName>
        <fullName evidence="2">Uncharacterized protein</fullName>
    </submittedName>
</protein>
<comment type="caution">
    <text evidence="2">The sequence shown here is derived from an EMBL/GenBank/DDBJ whole genome shotgun (WGS) entry which is preliminary data.</text>
</comment>
<accession>A0A0F4Z665</accession>
<gene>
    <name evidence="2" type="ORF">T310_0201</name>
</gene>
<keyword evidence="3" id="KW-1185">Reference proteome</keyword>
<organism evidence="2 3">
    <name type="scientific">Rasamsonia emersonii (strain ATCC 16479 / CBS 393.64 / IMI 116815)</name>
    <dbReference type="NCBI Taxonomy" id="1408163"/>
    <lineage>
        <taxon>Eukaryota</taxon>
        <taxon>Fungi</taxon>
        <taxon>Dikarya</taxon>
        <taxon>Ascomycota</taxon>
        <taxon>Pezizomycotina</taxon>
        <taxon>Eurotiomycetes</taxon>
        <taxon>Eurotiomycetidae</taxon>
        <taxon>Eurotiales</taxon>
        <taxon>Trichocomaceae</taxon>
        <taxon>Rasamsonia</taxon>
    </lineage>
</organism>
<feature type="compositionally biased region" description="Polar residues" evidence="1">
    <location>
        <begin position="1"/>
        <end position="10"/>
    </location>
</feature>
<feature type="region of interest" description="Disordered" evidence="1">
    <location>
        <begin position="1"/>
        <end position="31"/>
    </location>
</feature>
<dbReference type="EMBL" id="LASV01000012">
    <property type="protein sequence ID" value="KKA25815.1"/>
    <property type="molecule type" value="Genomic_DNA"/>
</dbReference>
<reference evidence="2 3" key="1">
    <citation type="submission" date="2015-04" db="EMBL/GenBank/DDBJ databases">
        <authorList>
            <person name="Heijne W.H."/>
            <person name="Fedorova N.D."/>
            <person name="Nierman W.C."/>
            <person name="Vollebregt A.W."/>
            <person name="Zhao Z."/>
            <person name="Wu L."/>
            <person name="Kumar M."/>
            <person name="Stam H."/>
            <person name="van den Berg M.A."/>
            <person name="Pel H.J."/>
        </authorList>
    </citation>
    <scope>NUCLEOTIDE SEQUENCE [LARGE SCALE GENOMIC DNA]</scope>
    <source>
        <strain evidence="2 3">CBS 393.64</strain>
    </source>
</reference>
<dbReference type="GeneID" id="25312256"/>
<dbReference type="Proteomes" id="UP000053958">
    <property type="component" value="Unassembled WGS sequence"/>
</dbReference>
<dbReference type="RefSeq" id="XP_013332427.1">
    <property type="nucleotide sequence ID" value="XM_013476973.1"/>
</dbReference>
<evidence type="ECO:0000256" key="1">
    <source>
        <dbReference type="SAM" id="MobiDB-lite"/>
    </source>
</evidence>
<name>A0A0F4Z665_RASE3</name>
<feature type="region of interest" description="Disordered" evidence="1">
    <location>
        <begin position="112"/>
        <end position="177"/>
    </location>
</feature>
<dbReference type="AlphaFoldDB" id="A0A0F4Z665"/>
<evidence type="ECO:0000313" key="2">
    <source>
        <dbReference type="EMBL" id="KKA25815.1"/>
    </source>
</evidence>
<proteinExistence type="predicted"/>